<dbReference type="EMBL" id="FZNW01000004">
    <property type="protein sequence ID" value="SNR39614.1"/>
    <property type="molecule type" value="Genomic_DNA"/>
</dbReference>
<keyword evidence="2" id="KW-1185">Reference proteome</keyword>
<dbReference type="Proteomes" id="UP000198348">
    <property type="component" value="Unassembled WGS sequence"/>
</dbReference>
<sequence length="41" mass="4312">MESLQSLEVLQRQAAAIQGEILAEVASRGVMAEFGHGTLAV</sequence>
<reference evidence="2" key="1">
    <citation type="submission" date="2017-06" db="EMBL/GenBank/DDBJ databases">
        <authorList>
            <person name="Varghese N."/>
            <person name="Submissions S."/>
        </authorList>
    </citation>
    <scope>NUCLEOTIDE SEQUENCE [LARGE SCALE GENOMIC DNA]</scope>
    <source>
        <strain evidence="2">DSM 45207</strain>
    </source>
</reference>
<name>A0A238VZS4_9PSEU</name>
<dbReference type="AlphaFoldDB" id="A0A238VZS4"/>
<proteinExistence type="predicted"/>
<gene>
    <name evidence="1" type="ORF">SAMN06265360_104238</name>
</gene>
<organism evidence="1 2">
    <name type="scientific">Haloechinothrix alba</name>
    <dbReference type="NCBI Taxonomy" id="664784"/>
    <lineage>
        <taxon>Bacteria</taxon>
        <taxon>Bacillati</taxon>
        <taxon>Actinomycetota</taxon>
        <taxon>Actinomycetes</taxon>
        <taxon>Pseudonocardiales</taxon>
        <taxon>Pseudonocardiaceae</taxon>
        <taxon>Haloechinothrix</taxon>
    </lineage>
</organism>
<evidence type="ECO:0000313" key="2">
    <source>
        <dbReference type="Proteomes" id="UP000198348"/>
    </source>
</evidence>
<accession>A0A238VZS4</accession>
<protein>
    <submittedName>
        <fullName evidence="1">Uncharacterized protein</fullName>
    </submittedName>
</protein>
<evidence type="ECO:0000313" key="1">
    <source>
        <dbReference type="EMBL" id="SNR39614.1"/>
    </source>
</evidence>
<feature type="non-terminal residue" evidence="1">
    <location>
        <position position="41"/>
    </location>
</feature>